<dbReference type="InterPro" id="IPR003646">
    <property type="entry name" value="SH3-like_bac-type"/>
</dbReference>
<feature type="signal peptide" evidence="1">
    <location>
        <begin position="1"/>
        <end position="22"/>
    </location>
</feature>
<evidence type="ECO:0000256" key="1">
    <source>
        <dbReference type="SAM" id="SignalP"/>
    </source>
</evidence>
<comment type="caution">
    <text evidence="3">The sequence shown here is derived from an EMBL/GenBank/DDBJ whole genome shotgun (WGS) entry which is preliminary data.</text>
</comment>
<dbReference type="SMART" id="SM00287">
    <property type="entry name" value="SH3b"/>
    <property type="match status" value="1"/>
</dbReference>
<keyword evidence="1" id="KW-0732">Signal</keyword>
<evidence type="ECO:0000259" key="2">
    <source>
        <dbReference type="SMART" id="SM00287"/>
    </source>
</evidence>
<organism evidence="3 4">
    <name type="scientific">Neoaquamicrobium sediminum</name>
    <dbReference type="NCBI Taxonomy" id="1849104"/>
    <lineage>
        <taxon>Bacteria</taxon>
        <taxon>Pseudomonadati</taxon>
        <taxon>Pseudomonadota</taxon>
        <taxon>Alphaproteobacteria</taxon>
        <taxon>Hyphomicrobiales</taxon>
        <taxon>Phyllobacteriaceae</taxon>
        <taxon>Neoaquamicrobium</taxon>
    </lineage>
</organism>
<gene>
    <name evidence="3" type="ORF">V1479_16370</name>
</gene>
<keyword evidence="4" id="KW-1185">Reference proteome</keyword>
<protein>
    <submittedName>
        <fullName evidence="3">SH3 domain-containing protein</fullName>
    </submittedName>
</protein>
<accession>A0ABV3WWJ5</accession>
<name>A0ABV3WWJ5_9HYPH</name>
<dbReference type="Gene3D" id="2.60.120.380">
    <property type="match status" value="1"/>
</dbReference>
<evidence type="ECO:0000313" key="4">
    <source>
        <dbReference type="Proteomes" id="UP001559025"/>
    </source>
</evidence>
<dbReference type="Proteomes" id="UP001559025">
    <property type="component" value="Unassembled WGS sequence"/>
</dbReference>
<dbReference type="Gene3D" id="2.30.30.40">
    <property type="entry name" value="SH3 Domains"/>
    <property type="match status" value="1"/>
</dbReference>
<dbReference type="Pfam" id="PF08239">
    <property type="entry name" value="SH3_3"/>
    <property type="match status" value="1"/>
</dbReference>
<feature type="chain" id="PRO_5045925375" evidence="1">
    <location>
        <begin position="23"/>
        <end position="324"/>
    </location>
</feature>
<reference evidence="3 4" key="1">
    <citation type="submission" date="2024-01" db="EMBL/GenBank/DDBJ databases">
        <title>New evidence supports the origin of RcGTA from prophage.</title>
        <authorList>
            <person name="Xu Y."/>
            <person name="Liu B."/>
            <person name="Chen F."/>
        </authorList>
    </citation>
    <scope>NUCLEOTIDE SEQUENCE [LARGE SCALE GENOMIC DNA]</scope>
    <source>
        <strain evidence="3 4">CBW1107-2</strain>
    </source>
</reference>
<dbReference type="RefSeq" id="WP_368803851.1">
    <property type="nucleotide sequence ID" value="NZ_JAZHFV010000005.1"/>
</dbReference>
<dbReference type="EMBL" id="JAZHFV010000005">
    <property type="protein sequence ID" value="MEX4008885.1"/>
    <property type="molecule type" value="Genomic_DNA"/>
</dbReference>
<feature type="domain" description="SH3b" evidence="2">
    <location>
        <begin position="156"/>
        <end position="225"/>
    </location>
</feature>
<sequence length="324" mass="34453">MRTISSLLILVAAMLLSLPAIAQDVREERVSFQPGRSGADIRGSIRGYEIVDYLIDARAGQTIEISLKTSNLSSYFNLLQGSDPTAIYVGSTEGNDYTGVLPDDADYRIRVYLMRNAARRDETADYTLSVAITGGKATAPSPDYADGLAGGPDFWQVKGVPAGDTLNVRSGAGTSNRVVGALANGDRVRNLGCEMAGTARWCRIEAASGQALTGWVSGRYLVEAGAEPNNGINSQATGQIPCSPVAGQPTPNCAFRVTRGGNGNAAVWIELPAGGERYVEFVDGRPEITDAGMQISFEKISDLYLIRINGSERYEIPEAVVYGG</sequence>
<evidence type="ECO:0000313" key="3">
    <source>
        <dbReference type="EMBL" id="MEX4008885.1"/>
    </source>
</evidence>
<proteinExistence type="predicted"/>